<proteinExistence type="predicted"/>
<organism evidence="2 3">
    <name type="scientific">Tepidimicrobium xylanilyticum</name>
    <dbReference type="NCBI Taxonomy" id="1123352"/>
    <lineage>
        <taxon>Bacteria</taxon>
        <taxon>Bacillati</taxon>
        <taxon>Bacillota</taxon>
        <taxon>Tissierellia</taxon>
        <taxon>Tissierellales</taxon>
        <taxon>Tepidimicrobiaceae</taxon>
        <taxon>Tepidimicrobium</taxon>
    </lineage>
</organism>
<evidence type="ECO:0000256" key="1">
    <source>
        <dbReference type="SAM" id="Phobius"/>
    </source>
</evidence>
<dbReference type="OrthoDB" id="9803733at2"/>
<dbReference type="Proteomes" id="UP000198828">
    <property type="component" value="Unassembled WGS sequence"/>
</dbReference>
<sequence length="58" mass="7072">MIKLFDNHPIVLDKVLASIIGLNETIAFQQVYYWLEINMKNKRNFHEGRYWIYNTIKK</sequence>
<dbReference type="RefSeq" id="WP_159428603.1">
    <property type="nucleotide sequence ID" value="NZ_BSYN01000002.1"/>
</dbReference>
<dbReference type="AlphaFoldDB" id="A0A1H2TDD2"/>
<evidence type="ECO:0000313" key="3">
    <source>
        <dbReference type="Proteomes" id="UP000198828"/>
    </source>
</evidence>
<reference evidence="2 3" key="1">
    <citation type="submission" date="2016-10" db="EMBL/GenBank/DDBJ databases">
        <authorList>
            <person name="de Groot N.N."/>
        </authorList>
    </citation>
    <scope>NUCLEOTIDE SEQUENCE [LARGE SCALE GENOMIC DNA]</scope>
    <source>
        <strain evidence="2 3">DSM 23310</strain>
    </source>
</reference>
<keyword evidence="1" id="KW-0472">Membrane</keyword>
<evidence type="ECO:0000313" key="2">
    <source>
        <dbReference type="EMBL" id="SDW41830.1"/>
    </source>
</evidence>
<feature type="transmembrane region" description="Helical" evidence="1">
    <location>
        <begin position="15"/>
        <end position="35"/>
    </location>
</feature>
<keyword evidence="3" id="KW-1185">Reference proteome</keyword>
<dbReference type="EMBL" id="FNNG01000002">
    <property type="protein sequence ID" value="SDW41830.1"/>
    <property type="molecule type" value="Genomic_DNA"/>
</dbReference>
<gene>
    <name evidence="2" type="ORF">SAMN05660923_00684</name>
</gene>
<protein>
    <submittedName>
        <fullName evidence="2">Uncharacterized protein</fullName>
    </submittedName>
</protein>
<keyword evidence="1" id="KW-0812">Transmembrane</keyword>
<name>A0A1H2TDD2_9FIRM</name>
<keyword evidence="1" id="KW-1133">Transmembrane helix</keyword>
<accession>A0A1H2TDD2</accession>